<dbReference type="EMBL" id="FMYP01000179">
    <property type="protein sequence ID" value="SDD41173.1"/>
    <property type="molecule type" value="Genomic_DNA"/>
</dbReference>
<dbReference type="AlphaFoldDB" id="A0A1G6UIN9"/>
<accession>A0A1G6UIN9</accession>
<protein>
    <submittedName>
        <fullName evidence="1">Uncharacterized protein</fullName>
    </submittedName>
</protein>
<gene>
    <name evidence="1" type="ORF">SAMN05216323_11791</name>
</gene>
<name>A0A1G6UIN9_9BACT</name>
<keyword evidence="2" id="KW-1185">Reference proteome</keyword>
<evidence type="ECO:0000313" key="2">
    <source>
        <dbReference type="Proteomes" id="UP000199452"/>
    </source>
</evidence>
<feature type="non-terminal residue" evidence="1">
    <location>
        <position position="1"/>
    </location>
</feature>
<organism evidence="1 2">
    <name type="scientific">Williamwhitmania taraxaci</name>
    <dbReference type="NCBI Taxonomy" id="1640674"/>
    <lineage>
        <taxon>Bacteria</taxon>
        <taxon>Pseudomonadati</taxon>
        <taxon>Bacteroidota</taxon>
        <taxon>Bacteroidia</taxon>
        <taxon>Bacteroidales</taxon>
        <taxon>Williamwhitmaniaceae</taxon>
        <taxon>Williamwhitmania</taxon>
    </lineage>
</organism>
<reference evidence="1 2" key="1">
    <citation type="submission" date="2016-09" db="EMBL/GenBank/DDBJ databases">
        <authorList>
            <person name="Capua I."/>
            <person name="De Benedictis P."/>
            <person name="Joannis T."/>
            <person name="Lombin L.H."/>
            <person name="Cattoli G."/>
        </authorList>
    </citation>
    <scope>NUCLEOTIDE SEQUENCE [LARGE SCALE GENOMIC DNA]</scope>
    <source>
        <strain evidence="1 2">A7P-90m</strain>
    </source>
</reference>
<sequence>GLRLLPVGMAPLGPEIVSLRQGSFMAVFVPVFSYVGFEVRCYDKVLHVVFICPTASE</sequence>
<evidence type="ECO:0000313" key="1">
    <source>
        <dbReference type="EMBL" id="SDD41173.1"/>
    </source>
</evidence>
<proteinExistence type="predicted"/>
<dbReference type="Proteomes" id="UP000199452">
    <property type="component" value="Unassembled WGS sequence"/>
</dbReference>